<evidence type="ECO:0000313" key="2">
    <source>
        <dbReference type="EMBL" id="CNH51663.1"/>
    </source>
</evidence>
<evidence type="ECO:0000256" key="1">
    <source>
        <dbReference type="SAM" id="MobiDB-lite"/>
    </source>
</evidence>
<dbReference type="Proteomes" id="UP000040841">
    <property type="component" value="Unassembled WGS sequence"/>
</dbReference>
<accession>A0AA36LLU5</accession>
<dbReference type="Gene3D" id="1.10.530.10">
    <property type="match status" value="1"/>
</dbReference>
<comment type="caution">
    <text evidence="2">The sequence shown here is derived from an EMBL/GenBank/DDBJ whole genome shotgun (WGS) entry which is preliminary data.</text>
</comment>
<feature type="region of interest" description="Disordered" evidence="1">
    <location>
        <begin position="302"/>
        <end position="325"/>
    </location>
</feature>
<name>A0AA36LLU5_YERMO</name>
<dbReference type="Gene3D" id="3.90.1720.10">
    <property type="entry name" value="endopeptidase domain like (from Nostoc punctiforme)"/>
    <property type="match status" value="1"/>
</dbReference>
<dbReference type="SUPFAM" id="SSF53955">
    <property type="entry name" value="Lysozyme-like"/>
    <property type="match status" value="1"/>
</dbReference>
<dbReference type="EMBL" id="CQBM01000001">
    <property type="protein sequence ID" value="CNH51663.1"/>
    <property type="molecule type" value="Genomic_DNA"/>
</dbReference>
<dbReference type="RefSeq" id="WP_050535537.1">
    <property type="nucleotide sequence ID" value="NZ_CABHYS010000012.1"/>
</dbReference>
<gene>
    <name evidence="2" type="ORF">ERS008502_00670</name>
</gene>
<dbReference type="AlphaFoldDB" id="A0AA36LLU5"/>
<evidence type="ECO:0000313" key="3">
    <source>
        <dbReference type="Proteomes" id="UP000040841"/>
    </source>
</evidence>
<sequence>MWHVSKAVQYLNDNAKPSSEGYCARYVKRAISAGGDISTWPSIVSAKNYGSALIERGFRVVDVNSGYIAGDVVVIQGIRKSDFPVGEIRKDHPHGHMAMFNGQQWVSDFKQNNGYYPGGDYRKAKPAYVFYRHKDVVGEQPTENKTSANSSMEICFPVRKQDGSQYATLEEMMGLIGREPHGSWLAGVNCLWHGGIHVSQISAPNSVLTAGNVEIAVPLQCMVQGEVVAWRLNKDYLIADYLGKKLRYSSTFVLVKSTCEPDPEKENSWLEFYSLYLGLAPLSAFPKFKCMKAKKTVKMREATKYESSAPAGSMENAPQDKGRQSRLLKDDRVIIFREKTFLNNENKESFGLAKKLDTAGKETGELFWVTLLPEHMEADGEHYAQMPAWMQQAVQQGAFDVVTKPTTALNIEAGDAIGFLGKDIAPTGKSKVDSSHYAHIEVISTDPRMSNFLNNPAQVTHGKKYIQVLSGKSLYQKTGEGKDSTFKSMSCIVLKDGGIILPRDKCNPLEDKDGKTWFEISPHSWIAQADVKELHQYDLKELGFTTLEEDPSPDISKSMSESWVKGAFDWFSKQLGQDRGIQQKQVSTFYNNLVKKIDADGDGEMTGKELYNAVHHPEMGVRDIAARLIVKHDSEWFGGSGHHRWSVFFQNYDPLRIAYAKQWLDDMEWMSKVDAFKSGAPVWHLHPVMFLAAIKARANWFDIEKFIVKYKEQHHSIFGFYDNGNKISISKLNQESEDSLRALLNEMKGQYYNYFDSFNEKFVSYMLATVRIESYDFMRAVFFKPISENISYDKAERDYGSGPTGTNKQRAILNHNTSIGDGYKYRGRGLVQLTWKINYEKFMGITGANIVINPDLCHEIGTAVSIMMNGMKDGGFRAGNTLDSYLGAGKKDYYNARLIINGYSNGIPDKANEFKDYAELFEVIINETR</sequence>
<organism evidence="2 3">
    <name type="scientific">Yersinia mollaretii</name>
    <dbReference type="NCBI Taxonomy" id="33060"/>
    <lineage>
        <taxon>Bacteria</taxon>
        <taxon>Pseudomonadati</taxon>
        <taxon>Pseudomonadota</taxon>
        <taxon>Gammaproteobacteria</taxon>
        <taxon>Enterobacterales</taxon>
        <taxon>Yersiniaceae</taxon>
        <taxon>Yersinia</taxon>
    </lineage>
</organism>
<dbReference type="PROSITE" id="PS00018">
    <property type="entry name" value="EF_HAND_1"/>
    <property type="match status" value="1"/>
</dbReference>
<proteinExistence type="predicted"/>
<dbReference type="InterPro" id="IPR023346">
    <property type="entry name" value="Lysozyme-like_dom_sf"/>
</dbReference>
<reference evidence="2 3" key="1">
    <citation type="submission" date="2015-03" db="EMBL/GenBank/DDBJ databases">
        <authorList>
            <consortium name="Pathogen Informatics"/>
            <person name="Murphy D."/>
        </authorList>
    </citation>
    <scope>NUCLEOTIDE SEQUENCE [LARGE SCALE GENOMIC DNA]</scope>
    <source>
        <strain evidence="2 3">FE82747</strain>
    </source>
</reference>
<dbReference type="InterPro" id="IPR018247">
    <property type="entry name" value="EF_Hand_1_Ca_BS"/>
</dbReference>
<protein>
    <submittedName>
        <fullName evidence="2">Endolysin</fullName>
    </submittedName>
</protein>